<evidence type="ECO:0000256" key="5">
    <source>
        <dbReference type="ARBA" id="ARBA00023187"/>
    </source>
</evidence>
<gene>
    <name evidence="9" type="ORF">CRE_25386</name>
</gene>
<comment type="subcellular location">
    <subcellularLocation>
        <location evidence="1 7">Nucleus</location>
    </subcellularLocation>
</comment>
<dbReference type="FunCoup" id="E3LSV4">
    <property type="interactions" value="2286"/>
</dbReference>
<feature type="region of interest" description="Disordered" evidence="8">
    <location>
        <begin position="1"/>
        <end position="33"/>
    </location>
</feature>
<comment type="function">
    <text evidence="7">Involved in pre-mRNA splicing.</text>
</comment>
<dbReference type="GO" id="GO:0071014">
    <property type="term" value="C:post-mRNA release spliceosomal complex"/>
    <property type="evidence" value="ECO:0007669"/>
    <property type="project" value="TreeGrafter"/>
</dbReference>
<dbReference type="STRING" id="31234.E3LSV4"/>
<dbReference type="AlphaFoldDB" id="E3LSV4"/>
<evidence type="ECO:0000256" key="6">
    <source>
        <dbReference type="ARBA" id="ARBA00023242"/>
    </source>
</evidence>
<evidence type="ECO:0000313" key="9">
    <source>
        <dbReference type="EMBL" id="EFP09166.1"/>
    </source>
</evidence>
<dbReference type="EMBL" id="DS268414">
    <property type="protein sequence ID" value="EFP09166.1"/>
    <property type="molecule type" value="Genomic_DNA"/>
</dbReference>
<evidence type="ECO:0000256" key="1">
    <source>
        <dbReference type="ARBA" id="ARBA00004123"/>
    </source>
</evidence>
<dbReference type="InterPro" id="IPR013260">
    <property type="entry name" value="mRNA_splic_SYF2"/>
</dbReference>
<protein>
    <recommendedName>
        <fullName evidence="7">Pre-mRNA-splicing factor SYF2</fullName>
    </recommendedName>
</protein>
<comment type="subunit">
    <text evidence="7">May be part of a spliceosome complex.</text>
</comment>
<proteinExistence type="inferred from homology"/>
<evidence type="ECO:0000256" key="7">
    <source>
        <dbReference type="RuleBase" id="RU367148"/>
    </source>
</evidence>
<dbReference type="HOGENOM" id="CLU_051065_3_0_1"/>
<dbReference type="GO" id="GO:0000974">
    <property type="term" value="C:Prp19 complex"/>
    <property type="evidence" value="ECO:0007669"/>
    <property type="project" value="TreeGrafter"/>
</dbReference>
<feature type="region of interest" description="Disordered" evidence="8">
    <location>
        <begin position="66"/>
        <end position="94"/>
    </location>
</feature>
<comment type="similarity">
    <text evidence="2 7">Belongs to the SYF2 family.</text>
</comment>
<keyword evidence="10" id="KW-1185">Reference proteome</keyword>
<keyword evidence="6 7" id="KW-0539">Nucleus</keyword>
<sequence length="250" mass="29700">MSSDSHASSSGPSSSGSKMKDFNQRFRDLHKLRQKARKENHEQVNYSIYCRYMLCDFFQVVEEDRRSKLPKNHESKKERDQWQVKELQDRKEAEDKGLDFERVRSLEMSADVTEKLEQKRKRKKNPDQGFASYEDMTLRQHTRLTAALDPDLESYKKMKECVGGEQFYPTADTLIHGNHYPTSSAMDRLVKDVHGQVKRREQYHRRRLYDPDAPIDYINEKNKKFNKKLDKYYGKYTEDIKDDLERGTAI</sequence>
<keyword evidence="5 7" id="KW-0508">mRNA splicing</keyword>
<keyword evidence="3 7" id="KW-0507">mRNA processing</keyword>
<keyword evidence="4 7" id="KW-0747">Spliceosome</keyword>
<name>E3LSV4_CAERE</name>
<dbReference type="OMA" id="RRRMHND"/>
<feature type="compositionally biased region" description="Low complexity" evidence="8">
    <location>
        <begin position="1"/>
        <end position="17"/>
    </location>
</feature>
<feature type="compositionally biased region" description="Basic and acidic residues" evidence="8">
    <location>
        <begin position="18"/>
        <end position="33"/>
    </location>
</feature>
<reference evidence="9" key="1">
    <citation type="submission" date="2007-07" db="EMBL/GenBank/DDBJ databases">
        <title>PCAP assembly of the Caenorhabditis remanei genome.</title>
        <authorList>
            <consortium name="The Caenorhabditis remanei Sequencing Consortium"/>
            <person name="Wilson R.K."/>
        </authorList>
    </citation>
    <scope>NUCLEOTIDE SEQUENCE [LARGE SCALE GENOMIC DNA]</scope>
    <source>
        <strain evidence="9">PB4641</strain>
    </source>
</reference>
<evidence type="ECO:0000256" key="4">
    <source>
        <dbReference type="ARBA" id="ARBA00022728"/>
    </source>
</evidence>
<feature type="region of interest" description="Disordered" evidence="8">
    <location>
        <begin position="112"/>
        <end position="136"/>
    </location>
</feature>
<dbReference type="Pfam" id="PF08231">
    <property type="entry name" value="SYF2"/>
    <property type="match status" value="1"/>
</dbReference>
<dbReference type="OrthoDB" id="199717at2759"/>
<dbReference type="eggNOG" id="KOG2609">
    <property type="taxonomic scope" value="Eukaryota"/>
</dbReference>
<dbReference type="Proteomes" id="UP000008281">
    <property type="component" value="Unassembled WGS sequence"/>
</dbReference>
<dbReference type="GO" id="GO:0071013">
    <property type="term" value="C:catalytic step 2 spliceosome"/>
    <property type="evidence" value="ECO:0007669"/>
    <property type="project" value="TreeGrafter"/>
</dbReference>
<evidence type="ECO:0000256" key="3">
    <source>
        <dbReference type="ARBA" id="ARBA00022664"/>
    </source>
</evidence>
<organism evidence="10">
    <name type="scientific">Caenorhabditis remanei</name>
    <name type="common">Caenorhabditis vulgaris</name>
    <dbReference type="NCBI Taxonomy" id="31234"/>
    <lineage>
        <taxon>Eukaryota</taxon>
        <taxon>Metazoa</taxon>
        <taxon>Ecdysozoa</taxon>
        <taxon>Nematoda</taxon>
        <taxon>Chromadorea</taxon>
        <taxon>Rhabditida</taxon>
        <taxon>Rhabditina</taxon>
        <taxon>Rhabditomorpha</taxon>
        <taxon>Rhabditoidea</taxon>
        <taxon>Rhabditidae</taxon>
        <taxon>Peloderinae</taxon>
        <taxon>Caenorhabditis</taxon>
    </lineage>
</organism>
<dbReference type="PANTHER" id="PTHR13264">
    <property type="entry name" value="GCIP-INTERACTING PROTEIN P29"/>
    <property type="match status" value="1"/>
</dbReference>
<evidence type="ECO:0000313" key="10">
    <source>
        <dbReference type="Proteomes" id="UP000008281"/>
    </source>
</evidence>
<dbReference type="PANTHER" id="PTHR13264:SF5">
    <property type="entry name" value="PRE-MRNA-SPLICING FACTOR SYF2"/>
    <property type="match status" value="1"/>
</dbReference>
<dbReference type="InParanoid" id="E3LSV4"/>
<evidence type="ECO:0000256" key="2">
    <source>
        <dbReference type="ARBA" id="ARBA00010028"/>
    </source>
</evidence>
<evidence type="ECO:0000256" key="8">
    <source>
        <dbReference type="SAM" id="MobiDB-lite"/>
    </source>
</evidence>
<dbReference type="GO" id="GO:0000398">
    <property type="term" value="P:mRNA splicing, via spliceosome"/>
    <property type="evidence" value="ECO:0007669"/>
    <property type="project" value="UniProtKB-UniRule"/>
</dbReference>
<accession>E3LSV4</accession>